<dbReference type="PANTHER" id="PTHR42647">
    <property type="entry name" value="SBP (S-RIBONUCLEASE BINDING PROTEIN) FAMILY PROTEIN"/>
    <property type="match status" value="1"/>
</dbReference>
<evidence type="ECO:0000256" key="2">
    <source>
        <dbReference type="ARBA" id="ARBA00022771"/>
    </source>
</evidence>
<dbReference type="GO" id="GO:0043067">
    <property type="term" value="P:regulation of programmed cell death"/>
    <property type="evidence" value="ECO:0000318"/>
    <property type="project" value="GO_Central"/>
</dbReference>
<dbReference type="AlphaFoldDB" id="A0A059BNN6"/>
<proteinExistence type="predicted"/>
<reference evidence="4" key="1">
    <citation type="submission" date="2013-07" db="EMBL/GenBank/DDBJ databases">
        <title>The genome of Eucalyptus grandis.</title>
        <authorList>
            <person name="Schmutz J."/>
            <person name="Hayes R."/>
            <person name="Myburg A."/>
            <person name="Tuskan G."/>
            <person name="Grattapaglia D."/>
            <person name="Rokhsar D.S."/>
        </authorList>
    </citation>
    <scope>NUCLEOTIDE SEQUENCE</scope>
    <source>
        <tissue evidence="4">Leaf extractions</tissue>
    </source>
</reference>
<dbReference type="eggNOG" id="KOG1100">
    <property type="taxonomic scope" value="Eukaryota"/>
</dbReference>
<dbReference type="OMA" id="ELMMHNN"/>
<gene>
    <name evidence="4" type="ORF">EUGRSUZ_F01458</name>
</gene>
<accession>A0A059BNN6</accession>
<evidence type="ECO:0008006" key="5">
    <source>
        <dbReference type="Google" id="ProtNLM"/>
    </source>
</evidence>
<evidence type="ECO:0000313" key="4">
    <source>
        <dbReference type="EMBL" id="KCW67718.1"/>
    </source>
</evidence>
<evidence type="ECO:0000256" key="3">
    <source>
        <dbReference type="ARBA" id="ARBA00022833"/>
    </source>
</evidence>
<dbReference type="InterPro" id="IPR013083">
    <property type="entry name" value="Znf_RING/FYVE/PHD"/>
</dbReference>
<sequence>MAVDASSAHLNLLALHHFLGSRELLNPVDAIPDAYNNAAHFGCGLPLSGTTTVTDSLPLLQPHGSLLSDSLPPKAVMKPSDSGLSYNLPAVSRKRGRDSINPVLSYGTPSPDHKSRTCFSFLGEDLSLQMQQQQLDIDRLISHHMEKVRMEVEDRRKRQARRIVGRIEEEVVKRLRAKEEEIQKIGKLNWALEERVKSLCVENQIWRDLAQANEATANVLRTNLEQVLAQVSRDDRPRGGASLEEEADDAASCCGSNCEGEEEEESGRRAAAAGEEEASVLLLPCRHLCLCAVCGSSSLDICPLCNSLKSGSVHVNLS</sequence>
<dbReference type="FunCoup" id="A0A059BNN6">
    <property type="interactions" value="185"/>
</dbReference>
<dbReference type="EMBL" id="KK198758">
    <property type="protein sequence ID" value="KCW67718.1"/>
    <property type="molecule type" value="Genomic_DNA"/>
</dbReference>
<dbReference type="Gene3D" id="3.30.40.10">
    <property type="entry name" value="Zinc/RING finger domain, C3HC4 (zinc finger)"/>
    <property type="match status" value="1"/>
</dbReference>
<dbReference type="STRING" id="71139.A0A059BNN6"/>
<dbReference type="PANTHER" id="PTHR42647:SF12">
    <property type="entry name" value="BOI-RELATED E3 UBIQUITIN-PROTEIN LIGASE 2-RELATED"/>
    <property type="match status" value="1"/>
</dbReference>
<keyword evidence="2" id="KW-0863">Zinc-finger</keyword>
<keyword evidence="3" id="KW-0862">Zinc</keyword>
<organism evidence="4">
    <name type="scientific">Eucalyptus grandis</name>
    <name type="common">Flooded gum</name>
    <dbReference type="NCBI Taxonomy" id="71139"/>
    <lineage>
        <taxon>Eukaryota</taxon>
        <taxon>Viridiplantae</taxon>
        <taxon>Streptophyta</taxon>
        <taxon>Embryophyta</taxon>
        <taxon>Tracheophyta</taxon>
        <taxon>Spermatophyta</taxon>
        <taxon>Magnoliopsida</taxon>
        <taxon>eudicotyledons</taxon>
        <taxon>Gunneridae</taxon>
        <taxon>Pentapetalae</taxon>
        <taxon>rosids</taxon>
        <taxon>malvids</taxon>
        <taxon>Myrtales</taxon>
        <taxon>Myrtaceae</taxon>
        <taxon>Myrtoideae</taxon>
        <taxon>Eucalypteae</taxon>
        <taxon>Eucalyptus</taxon>
    </lineage>
</organism>
<dbReference type="Gramene" id="KCW67718">
    <property type="protein sequence ID" value="KCW67718"/>
    <property type="gene ID" value="EUGRSUZ_F01458"/>
</dbReference>
<keyword evidence="1" id="KW-0479">Metal-binding</keyword>
<protein>
    <recommendedName>
        <fullName evidence="5">RING-type domain-containing protein</fullName>
    </recommendedName>
</protein>
<dbReference type="InParanoid" id="A0A059BNN6"/>
<dbReference type="Pfam" id="PF13920">
    <property type="entry name" value="zf-C3HC4_3"/>
    <property type="match status" value="1"/>
</dbReference>
<dbReference type="GO" id="GO:0004842">
    <property type="term" value="F:ubiquitin-protein transferase activity"/>
    <property type="evidence" value="ECO:0000318"/>
    <property type="project" value="GO_Central"/>
</dbReference>
<dbReference type="GO" id="GO:0008270">
    <property type="term" value="F:zinc ion binding"/>
    <property type="evidence" value="ECO:0007669"/>
    <property type="project" value="UniProtKB-KW"/>
</dbReference>
<evidence type="ECO:0000256" key="1">
    <source>
        <dbReference type="ARBA" id="ARBA00022723"/>
    </source>
</evidence>
<name>A0A059BNN6_EUCGR</name>